<feature type="transmembrane region" description="Helical" evidence="1">
    <location>
        <begin position="6"/>
        <end position="27"/>
    </location>
</feature>
<gene>
    <name evidence="2" type="ORF">A2827_04020</name>
</gene>
<dbReference type="EMBL" id="MHOD01000030">
    <property type="protein sequence ID" value="OGZ57468.1"/>
    <property type="molecule type" value="Genomic_DNA"/>
</dbReference>
<feature type="transmembrane region" description="Helical" evidence="1">
    <location>
        <begin position="75"/>
        <end position="98"/>
    </location>
</feature>
<proteinExistence type="predicted"/>
<feature type="transmembrane region" description="Helical" evidence="1">
    <location>
        <begin position="39"/>
        <end position="63"/>
    </location>
</feature>
<evidence type="ECO:0000313" key="2">
    <source>
        <dbReference type="EMBL" id="OGZ57468.1"/>
    </source>
</evidence>
<dbReference type="AlphaFoldDB" id="A0A1G2H6A8"/>
<evidence type="ECO:0000313" key="3">
    <source>
        <dbReference type="Proteomes" id="UP000177932"/>
    </source>
</evidence>
<keyword evidence="1" id="KW-0812">Transmembrane</keyword>
<dbReference type="STRING" id="1802158.A2827_04020"/>
<keyword evidence="1" id="KW-1133">Transmembrane helix</keyword>
<organism evidence="2 3">
    <name type="scientific">Candidatus Spechtbacteria bacterium RIFCSPHIGHO2_01_FULL_43_30</name>
    <dbReference type="NCBI Taxonomy" id="1802158"/>
    <lineage>
        <taxon>Bacteria</taxon>
        <taxon>Candidatus Spechtiibacteriota</taxon>
    </lineage>
</organism>
<dbReference type="Proteomes" id="UP000177932">
    <property type="component" value="Unassembled WGS sequence"/>
</dbReference>
<protein>
    <submittedName>
        <fullName evidence="2">Uncharacterized protein</fullName>
    </submittedName>
</protein>
<evidence type="ECO:0000256" key="1">
    <source>
        <dbReference type="SAM" id="Phobius"/>
    </source>
</evidence>
<comment type="caution">
    <text evidence="2">The sequence shown here is derived from an EMBL/GenBank/DDBJ whole genome shotgun (WGS) entry which is preliminary data.</text>
</comment>
<sequence length="612" mass="68670">MGTLELASLLSLSVSAVFFLLHLVKFSKGDSRDEFTNHIIFSLVPAVILFGLLLGINFFIFYFARPALVGPWNGWLIISLLNFIVGFILFLFHAVVIIGKPTLSVIAPPAVMALWFVVSLFVMVLTPISDNGAKTLAGYANVEYMEKGLYPETDADHIILVSEENARYIAGQIISESTSEDVILGTMYRPECCVLQSINGHAYWIAGLRFNGLRISNTVNRVVPGYIVIDAENPNSRAQVRLGYEMRYTPRNYFGNNLKRHIYTNGYRHWKIDDLTIEIDDNWKPWFSASLNKPALRFKGSVPKMMLLIDPETGKIHEHELDKIPEFVDRVYSQHVAYDFLDWWGRWDNAPWKIAFETPQNRTKPATDPTIVYTKGGHPSWQILMTSRSGGDKSTTSVILFEGRSNIARKYDISGIAKESDVLKAFTETKENITGLQPAHLSMHRIYGELTWVVTYITPTVYKQSQPFHAVGLLPAYNVQGANVVMKPNIQLALLAYRQMLAQGRGISSEDPQEGGLQKTAEGNVLQAVSFVINGETNYRIIIDSMPQKVFQGAVGDGENIELPFVEEGRYVRIIYLDIGKPVADVIVYDDLTMDIGDQSPAEISELTVPSQ</sequence>
<reference evidence="2 3" key="1">
    <citation type="journal article" date="2016" name="Nat. Commun.">
        <title>Thousands of microbial genomes shed light on interconnected biogeochemical processes in an aquifer system.</title>
        <authorList>
            <person name="Anantharaman K."/>
            <person name="Brown C.T."/>
            <person name="Hug L.A."/>
            <person name="Sharon I."/>
            <person name="Castelle C.J."/>
            <person name="Probst A.J."/>
            <person name="Thomas B.C."/>
            <person name="Singh A."/>
            <person name="Wilkins M.J."/>
            <person name="Karaoz U."/>
            <person name="Brodie E.L."/>
            <person name="Williams K.H."/>
            <person name="Hubbard S.S."/>
            <person name="Banfield J.F."/>
        </authorList>
    </citation>
    <scope>NUCLEOTIDE SEQUENCE [LARGE SCALE GENOMIC DNA]</scope>
</reference>
<feature type="transmembrane region" description="Helical" evidence="1">
    <location>
        <begin position="105"/>
        <end position="125"/>
    </location>
</feature>
<keyword evidence="1" id="KW-0472">Membrane</keyword>
<name>A0A1G2H6A8_9BACT</name>
<accession>A0A1G2H6A8</accession>